<dbReference type="Proteomes" id="UP000824120">
    <property type="component" value="Chromosome 5"/>
</dbReference>
<dbReference type="AlphaFoldDB" id="A0A9J5Z7M7"/>
<dbReference type="EMBL" id="JACXVP010000005">
    <property type="protein sequence ID" value="KAG5607936.1"/>
    <property type="molecule type" value="Genomic_DNA"/>
</dbReference>
<comment type="caution">
    <text evidence="1">The sequence shown here is derived from an EMBL/GenBank/DDBJ whole genome shotgun (WGS) entry which is preliminary data.</text>
</comment>
<organism evidence="1 2">
    <name type="scientific">Solanum commersonii</name>
    <name type="common">Commerson's wild potato</name>
    <name type="synonym">Commerson's nightshade</name>
    <dbReference type="NCBI Taxonomy" id="4109"/>
    <lineage>
        <taxon>Eukaryota</taxon>
        <taxon>Viridiplantae</taxon>
        <taxon>Streptophyta</taxon>
        <taxon>Embryophyta</taxon>
        <taxon>Tracheophyta</taxon>
        <taxon>Spermatophyta</taxon>
        <taxon>Magnoliopsida</taxon>
        <taxon>eudicotyledons</taxon>
        <taxon>Gunneridae</taxon>
        <taxon>Pentapetalae</taxon>
        <taxon>asterids</taxon>
        <taxon>lamiids</taxon>
        <taxon>Solanales</taxon>
        <taxon>Solanaceae</taxon>
        <taxon>Solanoideae</taxon>
        <taxon>Solaneae</taxon>
        <taxon>Solanum</taxon>
    </lineage>
</organism>
<evidence type="ECO:0000313" key="2">
    <source>
        <dbReference type="Proteomes" id="UP000824120"/>
    </source>
</evidence>
<name>A0A9J5Z7M7_SOLCO</name>
<gene>
    <name evidence="1" type="ORF">H5410_029428</name>
</gene>
<reference evidence="1 2" key="1">
    <citation type="submission" date="2020-09" db="EMBL/GenBank/DDBJ databases">
        <title>De no assembly of potato wild relative species, Solanum commersonii.</title>
        <authorList>
            <person name="Cho K."/>
        </authorList>
    </citation>
    <scope>NUCLEOTIDE SEQUENCE [LARGE SCALE GENOMIC DNA]</scope>
    <source>
        <strain evidence="1">LZ3.2</strain>
        <tissue evidence="1">Leaf</tissue>
    </source>
</reference>
<proteinExistence type="predicted"/>
<dbReference type="Gene3D" id="3.40.50.2060">
    <property type="match status" value="1"/>
</dbReference>
<accession>A0A9J5Z7M7</accession>
<evidence type="ECO:0000313" key="1">
    <source>
        <dbReference type="EMBL" id="KAG5607936.1"/>
    </source>
</evidence>
<protein>
    <submittedName>
        <fullName evidence="1">Uncharacterized protein</fullName>
    </submittedName>
</protein>
<dbReference type="InterPro" id="IPR036045">
    <property type="entry name" value="Sec1-like_sf"/>
</dbReference>
<keyword evidence="2" id="KW-1185">Reference proteome</keyword>
<dbReference type="InterPro" id="IPR043154">
    <property type="entry name" value="Sec-1-like_dom1"/>
</dbReference>
<dbReference type="OrthoDB" id="1716111at2759"/>
<dbReference type="SUPFAM" id="SSF56815">
    <property type="entry name" value="Sec1/munc18-like (SM) proteins"/>
    <property type="match status" value="1"/>
</dbReference>
<sequence length="76" mass="8395">MAQVPNLDNAPINLKSIRDQSLKELITILKNIRGKKCLVIDPKLGGSLSLIVQSSLLKAIISLYLYNELFTLLSLS</sequence>